<organism evidence="1 2">
    <name type="scientific">Pseudarthrobacter enclensis</name>
    <dbReference type="NCBI Taxonomy" id="993070"/>
    <lineage>
        <taxon>Bacteria</taxon>
        <taxon>Bacillati</taxon>
        <taxon>Actinomycetota</taxon>
        <taxon>Actinomycetes</taxon>
        <taxon>Micrococcales</taxon>
        <taxon>Micrococcaceae</taxon>
        <taxon>Pseudarthrobacter</taxon>
    </lineage>
</organism>
<proteinExistence type="predicted"/>
<sequence length="54" mass="6016">MSREAVTFYSEATHVTAFALHGSTAVDKVIAHGLRGLVWPHCPVRYFVDEEEAL</sequence>
<protein>
    <submittedName>
        <fullName evidence="1">ADP-ribosylglycohydrolase</fullName>
    </submittedName>
</protein>
<accession>A0ABT9RWB0</accession>
<name>A0ABT9RWB0_9MICC</name>
<dbReference type="RefSeq" id="WP_307309874.1">
    <property type="nucleotide sequence ID" value="NZ_JAUSRE010000017.1"/>
</dbReference>
<keyword evidence="2" id="KW-1185">Reference proteome</keyword>
<comment type="caution">
    <text evidence="1">The sequence shown here is derived from an EMBL/GenBank/DDBJ whole genome shotgun (WGS) entry which is preliminary data.</text>
</comment>
<evidence type="ECO:0000313" key="2">
    <source>
        <dbReference type="Proteomes" id="UP001226577"/>
    </source>
</evidence>
<evidence type="ECO:0000313" key="1">
    <source>
        <dbReference type="EMBL" id="MDP9889537.1"/>
    </source>
</evidence>
<dbReference type="Gene3D" id="3.40.970.30">
    <property type="entry name" value="yp_829618.1 like domains"/>
    <property type="match status" value="1"/>
</dbReference>
<reference evidence="1 2" key="1">
    <citation type="submission" date="2023-07" db="EMBL/GenBank/DDBJ databases">
        <title>Sorghum-associated microbial communities from plants grown in Nebraska, USA.</title>
        <authorList>
            <person name="Schachtman D."/>
        </authorList>
    </citation>
    <scope>NUCLEOTIDE SEQUENCE [LARGE SCALE GENOMIC DNA]</scope>
    <source>
        <strain evidence="1 2">CC222</strain>
    </source>
</reference>
<gene>
    <name evidence="1" type="ORF">J2X98_003148</name>
</gene>
<dbReference type="EMBL" id="JAUSRE010000017">
    <property type="protein sequence ID" value="MDP9889537.1"/>
    <property type="molecule type" value="Genomic_DNA"/>
</dbReference>
<dbReference type="Proteomes" id="UP001226577">
    <property type="component" value="Unassembled WGS sequence"/>
</dbReference>